<proteinExistence type="inferred from homology"/>
<accession>A0A3M7LYM9</accession>
<dbReference type="Pfam" id="PF04909">
    <property type="entry name" value="Amidohydro_2"/>
    <property type="match status" value="1"/>
</dbReference>
<dbReference type="InterPro" id="IPR006680">
    <property type="entry name" value="Amidohydro-rel"/>
</dbReference>
<evidence type="ECO:0000313" key="3">
    <source>
        <dbReference type="EMBL" id="RMZ67345.1"/>
    </source>
</evidence>
<dbReference type="Gene3D" id="3.20.20.140">
    <property type="entry name" value="Metal-dependent hydrolases"/>
    <property type="match status" value="1"/>
</dbReference>
<dbReference type="PANTHER" id="PTHR43569:SF2">
    <property type="entry name" value="AMIDOHYDROLASE-RELATED DOMAIN-CONTAINING PROTEIN"/>
    <property type="match status" value="1"/>
</dbReference>
<dbReference type="AlphaFoldDB" id="A0A3M7LYM9"/>
<comment type="similarity">
    <text evidence="1">Belongs to the metallo-dependent hydrolases superfamily.</text>
</comment>
<protein>
    <submittedName>
        <fullName evidence="3">Amidohydrolase family</fullName>
    </submittedName>
</protein>
<name>A0A3M7LYM9_9PLEO</name>
<evidence type="ECO:0000256" key="1">
    <source>
        <dbReference type="ARBA" id="ARBA00038310"/>
    </source>
</evidence>
<reference evidence="3 4" key="1">
    <citation type="journal article" date="2014" name="PLoS ONE">
        <title>De novo Genome Assembly of the Fungal Plant Pathogen Pyrenophora semeniperda.</title>
        <authorList>
            <person name="Soliai M.M."/>
            <person name="Meyer S.E."/>
            <person name="Udall J.A."/>
            <person name="Elzinga D.E."/>
            <person name="Hermansen R.A."/>
            <person name="Bodily P.M."/>
            <person name="Hart A.A."/>
            <person name="Coleman C.E."/>
        </authorList>
    </citation>
    <scope>NUCLEOTIDE SEQUENCE [LARGE SCALE GENOMIC DNA]</scope>
    <source>
        <strain evidence="3 4">CCB06</strain>
        <tissue evidence="3">Mycelium</tissue>
    </source>
</reference>
<dbReference type="GO" id="GO:0016787">
    <property type="term" value="F:hydrolase activity"/>
    <property type="evidence" value="ECO:0007669"/>
    <property type="project" value="UniProtKB-KW"/>
</dbReference>
<evidence type="ECO:0000313" key="4">
    <source>
        <dbReference type="Proteomes" id="UP000265663"/>
    </source>
</evidence>
<dbReference type="SUPFAM" id="SSF51556">
    <property type="entry name" value="Metallo-dependent hydrolases"/>
    <property type="match status" value="1"/>
</dbReference>
<dbReference type="OrthoDB" id="2135488at2759"/>
<dbReference type="InterPro" id="IPR052350">
    <property type="entry name" value="Metallo-dep_Lactonases"/>
</dbReference>
<dbReference type="PANTHER" id="PTHR43569">
    <property type="entry name" value="AMIDOHYDROLASE"/>
    <property type="match status" value="1"/>
</dbReference>
<dbReference type="Proteomes" id="UP000265663">
    <property type="component" value="Unassembled WGS sequence"/>
</dbReference>
<keyword evidence="4" id="KW-1185">Reference proteome</keyword>
<dbReference type="InterPro" id="IPR032466">
    <property type="entry name" value="Metal_Hydrolase"/>
</dbReference>
<sequence length="398" mass="44449">MASNQILDTHIHLWPSTATSSSNHSWMTPGNPLAKRHGISDYLAITSPPPQGFVYVETDRRLPSPEPSISDSANDTEIRKELESWAKEPLDELRFLRRMAEGTPEDGDGFTGQEDGRRMLGCVIYAPFHFAPRVFGVYMTVAKEVAGEALWSKVVGFRYLLQGKGEGAVGKMLQERGEWWTSNLCALKALEGTSEAWCFDVGVDTHRDGVEPMEAVAGLVKRVRQYEEREDPSGKRVKFVLSKSSHLHEKNGKRAKLMLAMKDHLAKPPLSTPQHQPNPRWLSALSALSSDENIYMKLSGALNEFDKEPTPKEIPALLTALTPYFEHAFHCFPHRVMFGSDWPVCNVGGPAGEEGNWRLWKGVVEAWMEKKGLGEREREQVWCGAGAKAYGLKGLFKG</sequence>
<dbReference type="EMBL" id="KE747810">
    <property type="protein sequence ID" value="RMZ67345.1"/>
    <property type="molecule type" value="Genomic_DNA"/>
</dbReference>
<gene>
    <name evidence="3" type="ORF">GMOD_00001257</name>
</gene>
<organism evidence="3 4">
    <name type="scientific">Pyrenophora seminiperda CCB06</name>
    <dbReference type="NCBI Taxonomy" id="1302712"/>
    <lineage>
        <taxon>Eukaryota</taxon>
        <taxon>Fungi</taxon>
        <taxon>Dikarya</taxon>
        <taxon>Ascomycota</taxon>
        <taxon>Pezizomycotina</taxon>
        <taxon>Dothideomycetes</taxon>
        <taxon>Pleosporomycetidae</taxon>
        <taxon>Pleosporales</taxon>
        <taxon>Pleosporineae</taxon>
        <taxon>Pleosporaceae</taxon>
        <taxon>Pyrenophora</taxon>
    </lineage>
</organism>
<keyword evidence="3" id="KW-0378">Hydrolase</keyword>
<evidence type="ECO:0000259" key="2">
    <source>
        <dbReference type="Pfam" id="PF04909"/>
    </source>
</evidence>
<feature type="domain" description="Amidohydrolase-related" evidence="2">
    <location>
        <begin position="263"/>
        <end position="392"/>
    </location>
</feature>